<feature type="compositionally biased region" description="Basic and acidic residues" evidence="1">
    <location>
        <begin position="1"/>
        <end position="14"/>
    </location>
</feature>
<proteinExistence type="predicted"/>
<evidence type="ECO:0000256" key="1">
    <source>
        <dbReference type="SAM" id="MobiDB-lite"/>
    </source>
</evidence>
<gene>
    <name evidence="2" type="ORF">SAMN05444008_12318</name>
</gene>
<dbReference type="AlphaFoldDB" id="A0A1M5ID85"/>
<dbReference type="STRING" id="1302690.BUE76_01905"/>
<evidence type="ECO:0000313" key="2">
    <source>
        <dbReference type="EMBL" id="SHG25733.1"/>
    </source>
</evidence>
<feature type="compositionally biased region" description="Polar residues" evidence="1">
    <location>
        <begin position="22"/>
        <end position="39"/>
    </location>
</feature>
<accession>A0A1M5ID85</accession>
<name>A0A1M5ID85_9BACT</name>
<dbReference type="EMBL" id="FQUO01000023">
    <property type="protein sequence ID" value="SHG25733.1"/>
    <property type="molecule type" value="Genomic_DNA"/>
</dbReference>
<dbReference type="OrthoDB" id="681030at2"/>
<feature type="compositionally biased region" description="Acidic residues" evidence="1">
    <location>
        <begin position="58"/>
        <end position="67"/>
    </location>
</feature>
<dbReference type="RefSeq" id="WP_143157464.1">
    <property type="nucleotide sequence ID" value="NZ_FQUO01000023.1"/>
</dbReference>
<dbReference type="Proteomes" id="UP000184368">
    <property type="component" value="Unassembled WGS sequence"/>
</dbReference>
<feature type="region of interest" description="Disordered" evidence="1">
    <location>
        <begin position="1"/>
        <end position="80"/>
    </location>
</feature>
<protein>
    <submittedName>
        <fullName evidence="2">Uncharacterized protein</fullName>
    </submittedName>
</protein>
<evidence type="ECO:0000313" key="3">
    <source>
        <dbReference type="Proteomes" id="UP000184368"/>
    </source>
</evidence>
<organism evidence="2 3">
    <name type="scientific">Cnuella takakiae</name>
    <dbReference type="NCBI Taxonomy" id="1302690"/>
    <lineage>
        <taxon>Bacteria</taxon>
        <taxon>Pseudomonadati</taxon>
        <taxon>Bacteroidota</taxon>
        <taxon>Chitinophagia</taxon>
        <taxon>Chitinophagales</taxon>
        <taxon>Chitinophagaceae</taxon>
        <taxon>Cnuella</taxon>
    </lineage>
</organism>
<reference evidence="2 3" key="1">
    <citation type="submission" date="2016-11" db="EMBL/GenBank/DDBJ databases">
        <authorList>
            <person name="Jaros S."/>
            <person name="Januszkiewicz K."/>
            <person name="Wedrychowicz H."/>
        </authorList>
    </citation>
    <scope>NUCLEOTIDE SEQUENCE [LARGE SCALE GENOMIC DNA]</scope>
    <source>
        <strain evidence="2 3">DSM 26897</strain>
    </source>
</reference>
<sequence>MTDKDPRQTPDPGDKMPPAPTGNASNPSAQDNDAASGENQLLGARAEKYLRESASIEDMPDDQDWQEADQTLNKDSEEQA</sequence>
<keyword evidence="3" id="KW-1185">Reference proteome</keyword>